<evidence type="ECO:0000256" key="1">
    <source>
        <dbReference type="ARBA" id="ARBA00022977"/>
    </source>
</evidence>
<dbReference type="Gene3D" id="3.30.1330.10">
    <property type="entry name" value="PurM-like, N-terminal domain"/>
    <property type="match status" value="1"/>
</dbReference>
<dbReference type="InterPro" id="IPR016188">
    <property type="entry name" value="PurM-like_N"/>
</dbReference>
<evidence type="ECO:0000313" key="5">
    <source>
        <dbReference type="Proteomes" id="UP000253940"/>
    </source>
</evidence>
<feature type="domain" description="PurM-like C-terminal" evidence="3">
    <location>
        <begin position="190"/>
        <end position="298"/>
    </location>
</feature>
<evidence type="ECO:0000313" key="4">
    <source>
        <dbReference type="EMBL" id="AXI04702.1"/>
    </source>
</evidence>
<dbReference type="SUPFAM" id="SSF56042">
    <property type="entry name" value="PurM C-terminal domain-like"/>
    <property type="match status" value="1"/>
</dbReference>
<evidence type="ECO:0000259" key="3">
    <source>
        <dbReference type="Pfam" id="PF02769"/>
    </source>
</evidence>
<reference evidence="4 5" key="1">
    <citation type="submission" date="2018-07" db="EMBL/GenBank/DDBJ databases">
        <title>Genome sequencing of Moraxellaceae gen. HYN0046.</title>
        <authorList>
            <person name="Kim M."/>
            <person name="Yi H."/>
        </authorList>
    </citation>
    <scope>NUCLEOTIDE SEQUENCE [LARGE SCALE GENOMIC DNA]</scope>
    <source>
        <strain evidence="4 5">HYN0046</strain>
    </source>
</reference>
<name>A0A345PBP3_9GAMM</name>
<evidence type="ECO:0000259" key="2">
    <source>
        <dbReference type="Pfam" id="PF00586"/>
    </source>
</evidence>
<dbReference type="InterPro" id="IPR010918">
    <property type="entry name" value="PurM-like_C_dom"/>
</dbReference>
<dbReference type="InterPro" id="IPR006283">
    <property type="entry name" value="ThiL-like"/>
</dbReference>
<dbReference type="Gene3D" id="3.90.650.10">
    <property type="entry name" value="PurM-like C-terminal domain"/>
    <property type="match status" value="1"/>
</dbReference>
<dbReference type="EMBL" id="CP031222">
    <property type="protein sequence ID" value="AXI04702.1"/>
    <property type="molecule type" value="Genomic_DNA"/>
</dbReference>
<dbReference type="PIRSF" id="PIRSF036540">
    <property type="entry name" value="UCP036540_AIR"/>
    <property type="match status" value="1"/>
</dbReference>
<dbReference type="OrthoDB" id="9767928at2"/>
<dbReference type="AlphaFoldDB" id="A0A345PBP3"/>
<dbReference type="InterPro" id="IPR024030">
    <property type="entry name" value="AIR_synthase-rel_sll0787"/>
</dbReference>
<dbReference type="PANTHER" id="PTHR30270:SF0">
    <property type="entry name" value="THIAMINE-MONOPHOSPHATE KINASE"/>
    <property type="match status" value="1"/>
</dbReference>
<dbReference type="Proteomes" id="UP000253940">
    <property type="component" value="Chromosome"/>
</dbReference>
<dbReference type="InterPro" id="IPR036921">
    <property type="entry name" value="PurM-like_N_sf"/>
</dbReference>
<organism evidence="4 5">
    <name type="scientific">Aquirhabdus parva</name>
    <dbReference type="NCBI Taxonomy" id="2283318"/>
    <lineage>
        <taxon>Bacteria</taxon>
        <taxon>Pseudomonadati</taxon>
        <taxon>Pseudomonadota</taxon>
        <taxon>Gammaproteobacteria</taxon>
        <taxon>Moraxellales</taxon>
        <taxon>Moraxellaceae</taxon>
        <taxon>Aquirhabdus</taxon>
    </lineage>
</organism>
<dbReference type="Pfam" id="PF02769">
    <property type="entry name" value="AIRS_C"/>
    <property type="match status" value="1"/>
</dbReference>
<sequence>MIQQIHALPAIQAKRDIQTVSHLLTRDDDIHDLTLRYALPGDDCAAIASGAGYQLLAMEGMLPSFVQAAPWFAGWSAVMANVSDIAAMGGRATAIVNAYWHHDEDSAREIMRGIRDACRAYGLILAGGHSSMGAHVSANLAVGIMGYAHKLLSTFHVEPNQCIAMAVDLSGQWHANTAYWKAFEGKADKVLRAQLEVIPKLTEAGHLLAAKDISNAGILGTLLMLLETTGCGAEINLDALPCPEGVDLLRWLQIFPSYGFLFTLNKTDLPTVIDAFEAEGITCGAIGQTTMDGKVHLTHQGQRAPFWNLRIQPFTGFSYAAKPTLKPKEPHHARCQL</sequence>
<dbReference type="GO" id="GO:0009030">
    <property type="term" value="F:thiamine-phosphate kinase activity"/>
    <property type="evidence" value="ECO:0007669"/>
    <property type="project" value="InterPro"/>
</dbReference>
<gene>
    <name evidence="4" type="ORF">HYN46_12970</name>
</gene>
<dbReference type="NCBIfam" id="TIGR04049">
    <property type="entry name" value="AIR_rel_sll0787"/>
    <property type="match status" value="1"/>
</dbReference>
<protein>
    <submittedName>
        <fullName evidence="4">Sll0787 family AIR synthase-like protein</fullName>
    </submittedName>
</protein>
<accession>A0A345PBP3</accession>
<feature type="domain" description="PurM-like N-terminal" evidence="2">
    <location>
        <begin position="41"/>
        <end position="146"/>
    </location>
</feature>
<dbReference type="GO" id="GO:0009228">
    <property type="term" value="P:thiamine biosynthetic process"/>
    <property type="evidence" value="ECO:0007669"/>
    <property type="project" value="UniProtKB-KW"/>
</dbReference>
<dbReference type="KEGG" id="mbah:HYN46_12970"/>
<dbReference type="PANTHER" id="PTHR30270">
    <property type="entry name" value="THIAMINE-MONOPHOSPHATE KINASE"/>
    <property type="match status" value="1"/>
</dbReference>
<keyword evidence="1" id="KW-0784">Thiamine biosynthesis</keyword>
<proteinExistence type="predicted"/>
<dbReference type="CDD" id="cd02192">
    <property type="entry name" value="PurM-like3"/>
    <property type="match status" value="1"/>
</dbReference>
<dbReference type="Pfam" id="PF00586">
    <property type="entry name" value="AIRS"/>
    <property type="match status" value="1"/>
</dbReference>
<dbReference type="InterPro" id="IPR011413">
    <property type="entry name" value="UCP036540_AIR"/>
</dbReference>
<dbReference type="InterPro" id="IPR036676">
    <property type="entry name" value="PurM-like_C_sf"/>
</dbReference>
<keyword evidence="5" id="KW-1185">Reference proteome</keyword>
<dbReference type="SUPFAM" id="SSF55326">
    <property type="entry name" value="PurM N-terminal domain-like"/>
    <property type="match status" value="1"/>
</dbReference>